<evidence type="ECO:0008006" key="2">
    <source>
        <dbReference type="Google" id="ProtNLM"/>
    </source>
</evidence>
<accession>A0A0F9D2I6</accession>
<evidence type="ECO:0000313" key="1">
    <source>
        <dbReference type="EMBL" id="KKL06293.1"/>
    </source>
</evidence>
<dbReference type="EMBL" id="LAZR01043767">
    <property type="protein sequence ID" value="KKL06293.1"/>
    <property type="molecule type" value="Genomic_DNA"/>
</dbReference>
<dbReference type="AlphaFoldDB" id="A0A0F9D2I6"/>
<reference evidence="1" key="1">
    <citation type="journal article" date="2015" name="Nature">
        <title>Complex archaea that bridge the gap between prokaryotes and eukaryotes.</title>
        <authorList>
            <person name="Spang A."/>
            <person name="Saw J.H."/>
            <person name="Jorgensen S.L."/>
            <person name="Zaremba-Niedzwiedzka K."/>
            <person name="Martijn J."/>
            <person name="Lind A.E."/>
            <person name="van Eijk R."/>
            <person name="Schleper C."/>
            <person name="Guy L."/>
            <person name="Ettema T.J."/>
        </authorList>
    </citation>
    <scope>NUCLEOTIDE SEQUENCE</scope>
</reference>
<protein>
    <recommendedName>
        <fullName evidence="2">Calcineurin-like phosphoesterase domain-containing protein</fullName>
    </recommendedName>
</protein>
<name>A0A0F9D2I6_9ZZZZ</name>
<organism evidence="1">
    <name type="scientific">marine sediment metagenome</name>
    <dbReference type="NCBI Taxonomy" id="412755"/>
    <lineage>
        <taxon>unclassified sequences</taxon>
        <taxon>metagenomes</taxon>
        <taxon>ecological metagenomes</taxon>
    </lineage>
</organism>
<feature type="non-terminal residue" evidence="1">
    <location>
        <position position="1"/>
    </location>
</feature>
<dbReference type="SUPFAM" id="SSF56300">
    <property type="entry name" value="Metallo-dependent phosphatases"/>
    <property type="match status" value="1"/>
</dbReference>
<sequence length="317" mass="35944">PVISPVRINFGGIKPVNLKKVDNVHRVIVLPDTQFGFYRSLRTNKLTPFHDRRALDIALQITQNYYVDQTILLGDLMDLADWSDKFIRSPHMYWTTQPAAIEAKWWLAQFKAATDGGVMKIIEGNHDKRMGDRIIKHMTEAFELRSVDGLELPPLISVPRILALHDLDIEWVGDYPNGQVWITDELVCEHGDVARGKSGATVSSMVQDAHNSKIVGHIHRIESATKTIHTKDGAKTVEVWSIGCLCRIDGLVPAKKKRNNWQQALAMVEYTDDGDIDIDPIPIKEGRAMFRGQVYEARDRLDDLREATVGSKAEWNW</sequence>
<proteinExistence type="predicted"/>
<comment type="caution">
    <text evidence="1">The sequence shown here is derived from an EMBL/GenBank/DDBJ whole genome shotgun (WGS) entry which is preliminary data.</text>
</comment>
<gene>
    <name evidence="1" type="ORF">LCGC14_2597470</name>
</gene>
<dbReference type="InterPro" id="IPR029052">
    <property type="entry name" value="Metallo-depent_PP-like"/>
</dbReference>